<dbReference type="Pfam" id="PF01302">
    <property type="entry name" value="CAP_GLY"/>
    <property type="match status" value="1"/>
</dbReference>
<dbReference type="CDD" id="cd01789">
    <property type="entry name" value="Ubl_TBCB"/>
    <property type="match status" value="1"/>
</dbReference>
<organism evidence="7 8">
    <name type="scientific">Letharia columbiana</name>
    <dbReference type="NCBI Taxonomy" id="112416"/>
    <lineage>
        <taxon>Eukaryota</taxon>
        <taxon>Fungi</taxon>
        <taxon>Dikarya</taxon>
        <taxon>Ascomycota</taxon>
        <taxon>Pezizomycotina</taxon>
        <taxon>Lecanoromycetes</taxon>
        <taxon>OSLEUM clade</taxon>
        <taxon>Lecanoromycetidae</taxon>
        <taxon>Lecanorales</taxon>
        <taxon>Lecanorineae</taxon>
        <taxon>Parmeliaceae</taxon>
        <taxon>Letharia</taxon>
    </lineage>
</organism>
<comment type="subcellular location">
    <subcellularLocation>
        <location evidence="1">Cytoplasm</location>
    </subcellularLocation>
</comment>
<dbReference type="Gene3D" id="3.10.20.90">
    <property type="entry name" value="Phosphatidylinositol 3-kinase Catalytic Subunit, Chain A, domain 1"/>
    <property type="match status" value="1"/>
</dbReference>
<protein>
    <recommendedName>
        <fullName evidence="6">CAP-Gly domain-containing protein</fullName>
    </recommendedName>
</protein>
<dbReference type="PANTHER" id="PTHR18916:SF85">
    <property type="entry name" value="TUBULIN-FOLDING COFACTOR B"/>
    <property type="match status" value="1"/>
</dbReference>
<name>A0A8H6L6Y4_9LECA</name>
<dbReference type="SUPFAM" id="SSF54236">
    <property type="entry name" value="Ubiquitin-like"/>
    <property type="match status" value="1"/>
</dbReference>
<dbReference type="GO" id="GO:0043014">
    <property type="term" value="F:alpha-tubulin binding"/>
    <property type="evidence" value="ECO:0007669"/>
    <property type="project" value="InterPro"/>
</dbReference>
<proteinExistence type="inferred from homology"/>
<dbReference type="InterPro" id="IPR000626">
    <property type="entry name" value="Ubiquitin-like_dom"/>
</dbReference>
<dbReference type="RefSeq" id="XP_037167316.1">
    <property type="nucleotide sequence ID" value="XM_037306123.1"/>
</dbReference>
<dbReference type="InterPro" id="IPR036859">
    <property type="entry name" value="CAP-Gly_dom_sf"/>
</dbReference>
<evidence type="ECO:0000256" key="5">
    <source>
        <dbReference type="SAM" id="MobiDB-lite"/>
    </source>
</evidence>
<dbReference type="Pfam" id="PF14560">
    <property type="entry name" value="Ubiquitin_2"/>
    <property type="match status" value="1"/>
</dbReference>
<dbReference type="Gene3D" id="2.30.30.190">
    <property type="entry name" value="CAP Gly-rich-like domain"/>
    <property type="match status" value="1"/>
</dbReference>
<dbReference type="GO" id="GO:0035371">
    <property type="term" value="C:microtubule plus-end"/>
    <property type="evidence" value="ECO:0007669"/>
    <property type="project" value="TreeGrafter"/>
</dbReference>
<dbReference type="EMBL" id="JACCJC010000012">
    <property type="protein sequence ID" value="KAF6237998.1"/>
    <property type="molecule type" value="Genomic_DNA"/>
</dbReference>
<evidence type="ECO:0000313" key="8">
    <source>
        <dbReference type="Proteomes" id="UP000578531"/>
    </source>
</evidence>
<reference evidence="7 8" key="1">
    <citation type="journal article" date="2020" name="Genomics">
        <title>Complete, high-quality genomes from long-read metagenomic sequencing of two wolf lichen thalli reveals enigmatic genome architecture.</title>
        <authorList>
            <person name="McKenzie S.K."/>
            <person name="Walston R.F."/>
            <person name="Allen J.L."/>
        </authorList>
    </citation>
    <scope>NUCLEOTIDE SEQUENCE [LARGE SCALE GENOMIC DNA]</scope>
    <source>
        <strain evidence="7">WasteWater2</strain>
    </source>
</reference>
<dbReference type="GO" id="GO:0007021">
    <property type="term" value="P:tubulin complex assembly"/>
    <property type="evidence" value="ECO:0007669"/>
    <property type="project" value="InterPro"/>
</dbReference>
<comment type="caution">
    <text evidence="7">The sequence shown here is derived from an EMBL/GenBank/DDBJ whole genome shotgun (WGS) entry which is preliminary data.</text>
</comment>
<evidence type="ECO:0000256" key="4">
    <source>
        <dbReference type="ARBA" id="ARBA00025779"/>
    </source>
</evidence>
<feature type="domain" description="CAP-Gly" evidence="6">
    <location>
        <begin position="193"/>
        <end position="227"/>
    </location>
</feature>
<dbReference type="GO" id="GO:0007023">
    <property type="term" value="P:post-chaperonin tubulin folding pathway"/>
    <property type="evidence" value="ECO:0007669"/>
    <property type="project" value="InterPro"/>
</dbReference>
<evidence type="ECO:0000313" key="7">
    <source>
        <dbReference type="EMBL" id="KAF6237998.1"/>
    </source>
</evidence>
<dbReference type="GO" id="GO:0005634">
    <property type="term" value="C:nucleus"/>
    <property type="evidence" value="ECO:0007669"/>
    <property type="project" value="TreeGrafter"/>
</dbReference>
<comment type="similarity">
    <text evidence="4">Belongs to the TBCB family.</text>
</comment>
<dbReference type="OrthoDB" id="5295208at2759"/>
<dbReference type="Proteomes" id="UP000578531">
    <property type="component" value="Unassembled WGS sequence"/>
</dbReference>
<dbReference type="InterPro" id="IPR029071">
    <property type="entry name" value="Ubiquitin-like_domsf"/>
</dbReference>
<evidence type="ECO:0000256" key="1">
    <source>
        <dbReference type="ARBA" id="ARBA00004496"/>
    </source>
</evidence>
<feature type="region of interest" description="Disordered" evidence="5">
    <location>
        <begin position="161"/>
        <end position="184"/>
    </location>
</feature>
<evidence type="ECO:0000259" key="6">
    <source>
        <dbReference type="PROSITE" id="PS50245"/>
    </source>
</evidence>
<dbReference type="SMART" id="SM01052">
    <property type="entry name" value="CAP_GLY"/>
    <property type="match status" value="1"/>
</dbReference>
<dbReference type="PROSITE" id="PS50245">
    <property type="entry name" value="CAP_GLY_2"/>
    <property type="match status" value="1"/>
</dbReference>
<dbReference type="InterPro" id="IPR045172">
    <property type="entry name" value="TBCB_Ubl"/>
</dbReference>
<dbReference type="InterPro" id="IPR000938">
    <property type="entry name" value="CAP-Gly_domain"/>
</dbReference>
<dbReference type="GO" id="GO:0051010">
    <property type="term" value="F:microtubule plus-end binding"/>
    <property type="evidence" value="ECO:0007669"/>
    <property type="project" value="TreeGrafter"/>
</dbReference>
<dbReference type="SUPFAM" id="SSF74924">
    <property type="entry name" value="Cap-Gly domain"/>
    <property type="match status" value="1"/>
</dbReference>
<dbReference type="GeneID" id="59285864"/>
<dbReference type="GO" id="GO:0031122">
    <property type="term" value="P:cytoplasmic microtubule organization"/>
    <property type="evidence" value="ECO:0007669"/>
    <property type="project" value="TreeGrafter"/>
</dbReference>
<gene>
    <name evidence="7" type="ORF">HO173_004199</name>
</gene>
<dbReference type="AlphaFoldDB" id="A0A8H6L6Y4"/>
<keyword evidence="3" id="KW-0143">Chaperone</keyword>
<keyword evidence="8" id="KW-1185">Reference proteome</keyword>
<evidence type="ECO:0000256" key="3">
    <source>
        <dbReference type="ARBA" id="ARBA00023186"/>
    </source>
</evidence>
<dbReference type="PANTHER" id="PTHR18916">
    <property type="entry name" value="DYNACTIN 1-RELATED MICROTUBULE-BINDING"/>
    <property type="match status" value="1"/>
</dbReference>
<feature type="region of interest" description="Disordered" evidence="5">
    <location>
        <begin position="1"/>
        <end position="26"/>
    </location>
</feature>
<sequence>MPQSMATARDIPVLITSSASSSERRITPSWTIAHLKTKLEPVTGIAPSSQKLTLRLPDQQREIPIEAEDEDGVEVGRWPLVPYAEIKVISLNPNPISALPPLSSVPKYEMPESKYEALPDTVRAYKKDHQIGRFDPAAPEIQERKVREMWNEVEERDITPTSRCRLSDSSTKRGTVSFVGPVPTLPGPPGAPWVGITLDEPVGKNDGSVPSGERYFQCGKNRGVFVRAERVEVGDFPELGLEAEGSDMEEI</sequence>
<dbReference type="GO" id="GO:0005938">
    <property type="term" value="C:cell cortex"/>
    <property type="evidence" value="ECO:0007669"/>
    <property type="project" value="TreeGrafter"/>
</dbReference>
<keyword evidence="2" id="KW-0963">Cytoplasm</keyword>
<accession>A0A8H6L6Y4</accession>
<evidence type="ECO:0000256" key="2">
    <source>
        <dbReference type="ARBA" id="ARBA00022490"/>
    </source>
</evidence>
<feature type="compositionally biased region" description="Polar residues" evidence="5">
    <location>
        <begin position="161"/>
        <end position="174"/>
    </location>
</feature>